<dbReference type="AlphaFoldDB" id="A0A1C3NZJ0"/>
<protein>
    <submittedName>
        <fullName evidence="1">Uncharacterized protein</fullName>
    </submittedName>
</protein>
<gene>
    <name evidence="1" type="ORF">FDG2_3386</name>
</gene>
<reference evidence="2" key="1">
    <citation type="submission" date="2016-02" db="EMBL/GenBank/DDBJ databases">
        <authorList>
            <person name="Wibberg D."/>
        </authorList>
    </citation>
    <scope>NUCLEOTIDE SEQUENCE [LARGE SCALE GENOMIC DNA]</scope>
</reference>
<proteinExistence type="predicted"/>
<keyword evidence="2" id="KW-1185">Reference proteome</keyword>
<sequence>MVGIDELARSDETFRPPGLVSLVRWLLSEGAPPEPITIEGQACLKSGGV</sequence>
<organism evidence="1 2">
    <name type="scientific">Candidatus Protofrankia californiensis</name>
    <dbReference type="NCBI Taxonomy" id="1839754"/>
    <lineage>
        <taxon>Bacteria</taxon>
        <taxon>Bacillati</taxon>
        <taxon>Actinomycetota</taxon>
        <taxon>Actinomycetes</taxon>
        <taxon>Frankiales</taxon>
        <taxon>Frankiaceae</taxon>
        <taxon>Protofrankia</taxon>
    </lineage>
</organism>
<dbReference type="EMBL" id="FLUV01001417">
    <property type="protein sequence ID" value="SBW22979.1"/>
    <property type="molecule type" value="Genomic_DNA"/>
</dbReference>
<dbReference type="Proteomes" id="UP000199013">
    <property type="component" value="Unassembled WGS sequence"/>
</dbReference>
<evidence type="ECO:0000313" key="2">
    <source>
        <dbReference type="Proteomes" id="UP000199013"/>
    </source>
</evidence>
<name>A0A1C3NZJ0_9ACTN</name>
<evidence type="ECO:0000313" key="1">
    <source>
        <dbReference type="EMBL" id="SBW22979.1"/>
    </source>
</evidence>
<accession>A0A1C3NZJ0</accession>